<evidence type="ECO:0000313" key="2">
    <source>
        <dbReference type="Proteomes" id="UP000276133"/>
    </source>
</evidence>
<keyword evidence="2" id="KW-1185">Reference proteome</keyword>
<accession>A0A3M7S7U2</accession>
<organism evidence="1 2">
    <name type="scientific">Brachionus plicatilis</name>
    <name type="common">Marine rotifer</name>
    <name type="synonym">Brachionus muelleri</name>
    <dbReference type="NCBI Taxonomy" id="10195"/>
    <lineage>
        <taxon>Eukaryota</taxon>
        <taxon>Metazoa</taxon>
        <taxon>Spiralia</taxon>
        <taxon>Gnathifera</taxon>
        <taxon>Rotifera</taxon>
        <taxon>Eurotatoria</taxon>
        <taxon>Monogononta</taxon>
        <taxon>Pseudotrocha</taxon>
        <taxon>Ploima</taxon>
        <taxon>Brachionidae</taxon>
        <taxon>Brachionus</taxon>
    </lineage>
</organism>
<name>A0A3M7S7U2_BRAPC</name>
<comment type="caution">
    <text evidence="1">The sequence shown here is derived from an EMBL/GenBank/DDBJ whole genome shotgun (WGS) entry which is preliminary data.</text>
</comment>
<gene>
    <name evidence="1" type="ORF">BpHYR1_020787</name>
</gene>
<proteinExistence type="predicted"/>
<sequence>MLARNKKKTSLDSFSGFQSLFQKIFFFNLHQKIFFILQTVWCSGLNRRCLYNKFSENLSSFKLNISKNFSILIWLVGLESSRSYPHQNQKQKQWPYYFDHQSDLQKKIKLNKHSFFFSSPAFNAKKSSSTSQVVHLFKEQI</sequence>
<dbReference type="Proteomes" id="UP000276133">
    <property type="component" value="Unassembled WGS sequence"/>
</dbReference>
<evidence type="ECO:0000313" key="1">
    <source>
        <dbReference type="EMBL" id="RNA31841.1"/>
    </source>
</evidence>
<dbReference type="EMBL" id="REGN01001891">
    <property type="protein sequence ID" value="RNA31841.1"/>
    <property type="molecule type" value="Genomic_DNA"/>
</dbReference>
<dbReference type="AlphaFoldDB" id="A0A3M7S7U2"/>
<protein>
    <submittedName>
        <fullName evidence="1">Uncharacterized protein</fullName>
    </submittedName>
</protein>
<reference evidence="1 2" key="1">
    <citation type="journal article" date="2018" name="Sci. Rep.">
        <title>Genomic signatures of local adaptation to the degree of environmental predictability in rotifers.</title>
        <authorList>
            <person name="Franch-Gras L."/>
            <person name="Hahn C."/>
            <person name="Garcia-Roger E.M."/>
            <person name="Carmona M.J."/>
            <person name="Serra M."/>
            <person name="Gomez A."/>
        </authorList>
    </citation>
    <scope>NUCLEOTIDE SEQUENCE [LARGE SCALE GENOMIC DNA]</scope>
    <source>
        <strain evidence="1">HYR1</strain>
    </source>
</reference>